<organism evidence="2 3">
    <name type="scientific">Antrihabitans stalagmiti</name>
    <dbReference type="NCBI Taxonomy" id="2799499"/>
    <lineage>
        <taxon>Bacteria</taxon>
        <taxon>Bacillati</taxon>
        <taxon>Actinomycetota</taxon>
        <taxon>Actinomycetes</taxon>
        <taxon>Mycobacteriales</taxon>
        <taxon>Nocardiaceae</taxon>
        <taxon>Antrihabitans</taxon>
    </lineage>
</organism>
<dbReference type="Proteomes" id="UP000655868">
    <property type="component" value="Unassembled WGS sequence"/>
</dbReference>
<dbReference type="AlphaFoldDB" id="A0A934NLA0"/>
<protein>
    <submittedName>
        <fullName evidence="2">Uncharacterized protein</fullName>
    </submittedName>
</protein>
<feature type="signal peptide" evidence="1">
    <location>
        <begin position="1"/>
        <end position="28"/>
    </location>
</feature>
<dbReference type="PROSITE" id="PS51257">
    <property type="entry name" value="PROKAR_LIPOPROTEIN"/>
    <property type="match status" value="1"/>
</dbReference>
<feature type="chain" id="PRO_5038525004" evidence="1">
    <location>
        <begin position="29"/>
        <end position="254"/>
    </location>
</feature>
<comment type="caution">
    <text evidence="2">The sequence shown here is derived from an EMBL/GenBank/DDBJ whole genome shotgun (WGS) entry which is preliminary data.</text>
</comment>
<sequence>MPVLRTVTSVSSAGLMAMVMLACSSADSAGSPDSKNYPWHTNIVSTTFWVGEVLDPNAVDGSQMVSAYDANWYANFGGCDGVVADGRCQTEPRSAQNDYFPTRITPLQNPFYLDLPYDDINIEANLRGRAEVVPWADEPEYLGRAEDRSFSFMKNRWVKLKKGDRICFGQVQDAGPARYDDARYVFGADDARPANTRFNNAGLDVSPALNGCLGFQDLDGSRDRVDWAFVDEAAVPEGPWTRIVTTSPVVVFSE</sequence>
<evidence type="ECO:0000313" key="3">
    <source>
        <dbReference type="Proteomes" id="UP000655868"/>
    </source>
</evidence>
<keyword evidence="1" id="KW-0732">Signal</keyword>
<name>A0A934NLA0_9NOCA</name>
<dbReference type="EMBL" id="JAEMNV010000001">
    <property type="protein sequence ID" value="MBJ8337279.1"/>
    <property type="molecule type" value="Genomic_DNA"/>
</dbReference>
<reference evidence="2" key="1">
    <citation type="submission" date="2020-12" db="EMBL/GenBank/DDBJ databases">
        <title>Antrihabitans popcorni sp. nov. and Antrihabitans auranticaus sp. nov., isolated from a larva cave.</title>
        <authorList>
            <person name="Lee S.D."/>
            <person name="Kim I.S."/>
        </authorList>
    </citation>
    <scope>NUCLEOTIDE SEQUENCE</scope>
    <source>
        <strain evidence="2">YC3-6</strain>
    </source>
</reference>
<gene>
    <name evidence="2" type="ORF">JGU71_00140</name>
</gene>
<evidence type="ECO:0000313" key="2">
    <source>
        <dbReference type="EMBL" id="MBJ8337279.1"/>
    </source>
</evidence>
<dbReference type="RefSeq" id="WP_199700847.1">
    <property type="nucleotide sequence ID" value="NZ_JAEMNV010000001.1"/>
</dbReference>
<evidence type="ECO:0000256" key="1">
    <source>
        <dbReference type="SAM" id="SignalP"/>
    </source>
</evidence>
<accession>A0A934NLA0</accession>
<keyword evidence="3" id="KW-1185">Reference proteome</keyword>
<proteinExistence type="predicted"/>